<dbReference type="Ensembl" id="ENSHHUT00000019744.1">
    <property type="protein sequence ID" value="ENSHHUP00000019058.1"/>
    <property type="gene ID" value="ENSHHUG00000011880.1"/>
</dbReference>
<dbReference type="SUPFAM" id="SSF88723">
    <property type="entry name" value="PIN domain-like"/>
    <property type="match status" value="1"/>
</dbReference>
<feature type="compositionally biased region" description="Low complexity" evidence="15">
    <location>
        <begin position="846"/>
        <end position="855"/>
    </location>
</feature>
<keyword evidence="3" id="KW-0597">Phosphoprotein</keyword>
<dbReference type="Gene3D" id="3.40.50.1010">
    <property type="entry name" value="5'-nuclease"/>
    <property type="match status" value="1"/>
</dbReference>
<dbReference type="InterPro" id="IPR006086">
    <property type="entry name" value="XPG-I_dom"/>
</dbReference>
<dbReference type="FunFam" id="3.40.50.1010:FF:000024">
    <property type="entry name" value="flap endonuclease GEN homolog 1"/>
    <property type="match status" value="1"/>
</dbReference>
<dbReference type="Pfam" id="PF18704">
    <property type="entry name" value="Chromo_2"/>
    <property type="match status" value="1"/>
</dbReference>
<dbReference type="FunFam" id="1.10.150.20:FF:000030">
    <property type="entry name" value="Flap endonuclease GEN-like 1"/>
    <property type="match status" value="1"/>
</dbReference>
<accession>A0A4W5KP38</accession>
<dbReference type="InterPro" id="IPR008918">
    <property type="entry name" value="HhH2"/>
</dbReference>
<dbReference type="SUPFAM" id="SSF47807">
    <property type="entry name" value="5' to 3' exonuclease, C-terminal subdomain"/>
    <property type="match status" value="1"/>
</dbReference>
<evidence type="ECO:0000256" key="1">
    <source>
        <dbReference type="ARBA" id="ARBA00001946"/>
    </source>
</evidence>
<comment type="cofactor">
    <cofactor evidence="1">
        <name>Mg(2+)</name>
        <dbReference type="ChEBI" id="CHEBI:18420"/>
    </cofactor>
</comment>
<dbReference type="SMART" id="SM00279">
    <property type="entry name" value="HhH2"/>
    <property type="match status" value="1"/>
</dbReference>
<evidence type="ECO:0000256" key="2">
    <source>
        <dbReference type="ARBA" id="ARBA00004123"/>
    </source>
</evidence>
<sequence>MGVHDLWSILGPVRESVPLYSLTGKTLAVDLSLWVCEAQHVQAMMGKVTKPHLRNLFFRVSSLTLMGVKLVFVMEGEAPKLKAETMSKRTDMRFGGFNKSAPKKRTPKTTNRGHFNAVLRECAEMLDCLGVPWVTAAGEAEAMCAFLDAQGLVDGCITNDGDAFLYGAQTVYRNFNMNTKDPQVDCYRTSRVQTELQLARETLVGLAILLGCDYIPKGIPGVGKEQALKLIQTLKGQTLLQRFSQWREEGVVVPEWVLKKVPHCHLCRHPGSAKAHERSGCVLCDSKHFCEPQDYDYQCPCHWHCCEQTRQASSTDASIRKKTLASDKFPFTEIINEFLVDKDKPVHNFKWRKPNMLLMQNFAYNKMEWPKHYTSEKVLVLMTYTELMNRKHGRATSSLIKPLCIWKPRVRNAIASFEIIWSKPDHYVFSEDHPEDSQDEVRTVEEDALFRLAYPHVVELYLREKAESKTKKKISKSKKDKPLDHCDVSDLLAEMSLHSSTADNNAQQPSATAAALTITTITPNNNSVLVLEGPESESQKKHLDPGKDHPRLEVHLGAQIQEVMSPPSFTSSGKIPEAAASSPSVSMVMDALHLSDIDWESQSFTSSPPPQAAGPRTATDPKSLQTTDDSVEERITKQGPSTDLRAAAAIPGPCYAECSLRDRVLMRNTCKSVNMVDNDDVTAIHVNSQSAAPQDLIDSNNSGPKPMALIPIKSSNDSKPSEQLLVCGKKATLVDKDQSIALPHKPQPTHHSSKPIALNSTQTGPFTSTQTSPVTATQTGPVTATQTQGAKQHGAGEPKPPQKYRFVKKAISSSSALPQRSHSEPSDTQPGRDDRNMKSHQETKKSVCASVCSSSEDSDTENQCRGAGQSRAKVKPKSRPRCQYLTDYSLKSTSKPRTSTKAAWDTVTAQPLRPRATAAQPLRPRAVSASMGEQPILGSSVSTIRKCQDAPPIRVDDDIVFIPSPVSPVTVSDGDDSVICSKSPLPLAERVKLMFLK</sequence>
<dbReference type="Pfam" id="PF00752">
    <property type="entry name" value="XPG_N"/>
    <property type="match status" value="1"/>
</dbReference>
<dbReference type="Proteomes" id="UP000314982">
    <property type="component" value="Unassembled WGS sequence"/>
</dbReference>
<comment type="subcellular location">
    <subcellularLocation>
        <location evidence="2">Nucleus</location>
    </subcellularLocation>
</comment>
<evidence type="ECO:0000256" key="4">
    <source>
        <dbReference type="ARBA" id="ARBA00022722"/>
    </source>
</evidence>
<dbReference type="PRINTS" id="PR00853">
    <property type="entry name" value="XPGRADSUPER"/>
</dbReference>
<dbReference type="PANTHER" id="PTHR11081:SF70">
    <property type="entry name" value="FLAP ENDONUCLEASE GEN HOMOLOG 1"/>
    <property type="match status" value="1"/>
</dbReference>
<dbReference type="GO" id="GO:0006281">
    <property type="term" value="P:DNA repair"/>
    <property type="evidence" value="ECO:0007669"/>
    <property type="project" value="UniProtKB-KW"/>
</dbReference>
<keyword evidence="4" id="KW-0540">Nuclease</keyword>
<dbReference type="GO" id="GO:0017108">
    <property type="term" value="F:5'-flap endonuclease activity"/>
    <property type="evidence" value="ECO:0007669"/>
    <property type="project" value="UniProtKB-ARBA"/>
</dbReference>
<dbReference type="InterPro" id="IPR006085">
    <property type="entry name" value="XPG_DNA_repair_N"/>
</dbReference>
<dbReference type="SMART" id="SM00485">
    <property type="entry name" value="XPGN"/>
    <property type="match status" value="1"/>
</dbReference>
<dbReference type="GO" id="GO:0005634">
    <property type="term" value="C:nucleus"/>
    <property type="evidence" value="ECO:0007669"/>
    <property type="project" value="UniProtKB-SubCell"/>
</dbReference>
<dbReference type="GO" id="GO:0000400">
    <property type="term" value="F:four-way junction DNA binding"/>
    <property type="evidence" value="ECO:0007669"/>
    <property type="project" value="TreeGrafter"/>
</dbReference>
<keyword evidence="6" id="KW-0255">Endonuclease</keyword>
<dbReference type="Pfam" id="PF00867">
    <property type="entry name" value="XPG_I"/>
    <property type="match status" value="1"/>
</dbReference>
<evidence type="ECO:0000256" key="8">
    <source>
        <dbReference type="ARBA" id="ARBA00022801"/>
    </source>
</evidence>
<evidence type="ECO:0000256" key="15">
    <source>
        <dbReference type="SAM" id="MobiDB-lite"/>
    </source>
</evidence>
<organism evidence="18 19">
    <name type="scientific">Hucho hucho</name>
    <name type="common">huchen</name>
    <dbReference type="NCBI Taxonomy" id="62062"/>
    <lineage>
        <taxon>Eukaryota</taxon>
        <taxon>Metazoa</taxon>
        <taxon>Chordata</taxon>
        <taxon>Craniata</taxon>
        <taxon>Vertebrata</taxon>
        <taxon>Euteleostomi</taxon>
        <taxon>Actinopterygii</taxon>
        <taxon>Neopterygii</taxon>
        <taxon>Teleostei</taxon>
        <taxon>Protacanthopterygii</taxon>
        <taxon>Salmoniformes</taxon>
        <taxon>Salmonidae</taxon>
        <taxon>Salmoninae</taxon>
        <taxon>Hucho</taxon>
    </lineage>
</organism>
<proteinExistence type="inferred from homology"/>
<evidence type="ECO:0000256" key="3">
    <source>
        <dbReference type="ARBA" id="ARBA00022553"/>
    </source>
</evidence>
<dbReference type="InterPro" id="IPR036279">
    <property type="entry name" value="5-3_exonuclease_C_sf"/>
</dbReference>
<evidence type="ECO:0000256" key="6">
    <source>
        <dbReference type="ARBA" id="ARBA00022759"/>
    </source>
</evidence>
<feature type="compositionally biased region" description="Basic and acidic residues" evidence="15">
    <location>
        <begin position="821"/>
        <end position="845"/>
    </location>
</feature>
<evidence type="ECO:0000256" key="12">
    <source>
        <dbReference type="ARBA" id="ARBA00038112"/>
    </source>
</evidence>
<feature type="domain" description="XPG-I" evidence="16">
    <location>
        <begin position="127"/>
        <end position="198"/>
    </location>
</feature>
<keyword evidence="19" id="KW-1185">Reference proteome</keyword>
<evidence type="ECO:0000313" key="18">
    <source>
        <dbReference type="Ensembl" id="ENSHHUP00000019058.1"/>
    </source>
</evidence>
<keyword evidence="11" id="KW-0539">Nucleus</keyword>
<evidence type="ECO:0000256" key="7">
    <source>
        <dbReference type="ARBA" id="ARBA00022763"/>
    </source>
</evidence>
<dbReference type="STRING" id="62062.ENSHHUP00000019058"/>
<dbReference type="InterPro" id="IPR006084">
    <property type="entry name" value="XPG/Rad2"/>
</dbReference>
<dbReference type="PANTHER" id="PTHR11081">
    <property type="entry name" value="FLAP ENDONUCLEASE FAMILY MEMBER"/>
    <property type="match status" value="1"/>
</dbReference>
<evidence type="ECO:0000256" key="11">
    <source>
        <dbReference type="ARBA" id="ARBA00023242"/>
    </source>
</evidence>
<name>A0A4W5KP38_9TELE</name>
<feature type="domain" description="XPG N-terminal" evidence="17">
    <location>
        <begin position="1"/>
        <end position="96"/>
    </location>
</feature>
<dbReference type="GeneTree" id="ENSGT00940000159266"/>
<dbReference type="SMART" id="SM00484">
    <property type="entry name" value="XPGI"/>
    <property type="match status" value="1"/>
</dbReference>
<reference evidence="18" key="2">
    <citation type="submission" date="2025-08" db="UniProtKB">
        <authorList>
            <consortium name="Ensembl"/>
        </authorList>
    </citation>
    <scope>IDENTIFICATION</scope>
</reference>
<evidence type="ECO:0000256" key="9">
    <source>
        <dbReference type="ARBA" id="ARBA00022842"/>
    </source>
</evidence>
<dbReference type="InterPro" id="IPR041012">
    <property type="entry name" value="GEN_chromo"/>
</dbReference>
<reference evidence="19" key="1">
    <citation type="submission" date="2018-06" db="EMBL/GenBank/DDBJ databases">
        <title>Genome assembly of Danube salmon.</title>
        <authorList>
            <person name="Macqueen D.J."/>
            <person name="Gundappa M.K."/>
        </authorList>
    </citation>
    <scope>NUCLEOTIDE SEQUENCE [LARGE SCALE GENOMIC DNA]</scope>
</reference>
<dbReference type="GO" id="GO:0008821">
    <property type="term" value="F:crossover junction DNA endonuclease activity"/>
    <property type="evidence" value="ECO:0007669"/>
    <property type="project" value="UniProtKB-ARBA"/>
</dbReference>
<evidence type="ECO:0000256" key="5">
    <source>
        <dbReference type="ARBA" id="ARBA00022723"/>
    </source>
</evidence>
<evidence type="ECO:0000256" key="10">
    <source>
        <dbReference type="ARBA" id="ARBA00023204"/>
    </source>
</evidence>
<reference evidence="18" key="3">
    <citation type="submission" date="2025-09" db="UniProtKB">
        <authorList>
            <consortium name="Ensembl"/>
        </authorList>
    </citation>
    <scope>IDENTIFICATION</scope>
</reference>
<keyword evidence="9" id="KW-0460">Magnesium</keyword>
<feature type="compositionally biased region" description="Polar residues" evidence="15">
    <location>
        <begin position="692"/>
        <end position="703"/>
    </location>
</feature>
<dbReference type="CDD" id="cd09869">
    <property type="entry name" value="PIN_GEN1"/>
    <property type="match status" value="1"/>
</dbReference>
<feature type="compositionally biased region" description="Polar residues" evidence="15">
    <location>
        <begin position="811"/>
        <end position="820"/>
    </location>
</feature>
<dbReference type="Gene3D" id="1.10.150.20">
    <property type="entry name" value="5' to 3' exonuclease, C-terminal subdomain"/>
    <property type="match status" value="1"/>
</dbReference>
<evidence type="ECO:0000259" key="17">
    <source>
        <dbReference type="SMART" id="SM00485"/>
    </source>
</evidence>
<comment type="subunit">
    <text evidence="13">Largely monomeric, dimerizes on the Holliday junction and the first nick occurs upon dimerization at the junction.</text>
</comment>
<dbReference type="InterPro" id="IPR029060">
    <property type="entry name" value="PIN-like_dom_sf"/>
</dbReference>
<keyword evidence="10" id="KW-0234">DNA repair</keyword>
<comment type="similarity">
    <text evidence="12">Belongs to the XPG/RAD2 endonuclease family. GEN subfamily.</text>
</comment>
<keyword evidence="8" id="KW-0378">Hydrolase</keyword>
<protein>
    <recommendedName>
        <fullName evidence="14">Flap endonuclease GEN homolog 1</fullName>
    </recommendedName>
</protein>
<feature type="compositionally biased region" description="Polar residues" evidence="15">
    <location>
        <begin position="758"/>
        <end position="790"/>
    </location>
</feature>
<keyword evidence="5" id="KW-0479">Metal-binding</keyword>
<feature type="region of interest" description="Disordered" evidence="15">
    <location>
        <begin position="601"/>
        <end position="641"/>
    </location>
</feature>
<evidence type="ECO:0000256" key="13">
    <source>
        <dbReference type="ARBA" id="ARBA00063132"/>
    </source>
</evidence>
<evidence type="ECO:0000259" key="16">
    <source>
        <dbReference type="SMART" id="SM00484"/>
    </source>
</evidence>
<evidence type="ECO:0000313" key="19">
    <source>
        <dbReference type="Proteomes" id="UP000314982"/>
    </source>
</evidence>
<keyword evidence="7" id="KW-0227">DNA damage</keyword>
<dbReference type="AlphaFoldDB" id="A0A4W5KP38"/>
<dbReference type="GO" id="GO:0046872">
    <property type="term" value="F:metal ion binding"/>
    <property type="evidence" value="ECO:0007669"/>
    <property type="project" value="UniProtKB-KW"/>
</dbReference>
<feature type="region of interest" description="Disordered" evidence="15">
    <location>
        <begin position="741"/>
        <end position="880"/>
    </location>
</feature>
<evidence type="ECO:0000256" key="14">
    <source>
        <dbReference type="ARBA" id="ARBA00070188"/>
    </source>
</evidence>
<feature type="region of interest" description="Disordered" evidence="15">
    <location>
        <begin position="692"/>
        <end position="720"/>
    </location>
</feature>